<evidence type="ECO:0000256" key="3">
    <source>
        <dbReference type="ARBA" id="ARBA00022730"/>
    </source>
</evidence>
<dbReference type="PANTHER" id="PTHR48277">
    <property type="entry name" value="MITOCHONDRIAL RIBOSOMAL PROTEIN S5"/>
    <property type="match status" value="1"/>
</dbReference>
<dbReference type="Gene3D" id="3.30.230.10">
    <property type="match status" value="1"/>
</dbReference>
<organism evidence="12 13">
    <name type="scientific">Roseomonas populi</name>
    <dbReference type="NCBI Taxonomy" id="3121582"/>
    <lineage>
        <taxon>Bacteria</taxon>
        <taxon>Pseudomonadati</taxon>
        <taxon>Pseudomonadota</taxon>
        <taxon>Alphaproteobacteria</taxon>
        <taxon>Acetobacterales</taxon>
        <taxon>Roseomonadaceae</taxon>
        <taxon>Roseomonas</taxon>
    </lineage>
</organism>
<dbReference type="SUPFAM" id="SSF54768">
    <property type="entry name" value="dsRNA-binding domain-like"/>
    <property type="match status" value="1"/>
</dbReference>
<dbReference type="Pfam" id="PF03719">
    <property type="entry name" value="Ribosomal_S5_C"/>
    <property type="match status" value="1"/>
</dbReference>
<comment type="domain">
    <text evidence="8">The N-terminal domain interacts with the head of the 30S subunit; the C-terminal domain interacts with the body and contacts protein S4. The interaction surface between S4 and S5 is involved in control of translational fidelity.</text>
</comment>
<evidence type="ECO:0000256" key="2">
    <source>
        <dbReference type="ARBA" id="ARBA00008945"/>
    </source>
</evidence>
<feature type="region of interest" description="Disordered" evidence="10">
    <location>
        <begin position="195"/>
        <end position="215"/>
    </location>
</feature>
<evidence type="ECO:0000256" key="5">
    <source>
        <dbReference type="ARBA" id="ARBA00022980"/>
    </source>
</evidence>
<dbReference type="InterPro" id="IPR000851">
    <property type="entry name" value="Ribosomal_uS5"/>
</dbReference>
<dbReference type="InterPro" id="IPR014721">
    <property type="entry name" value="Ribsml_uS5_D2-typ_fold_subgr"/>
</dbReference>
<comment type="caution">
    <text evidence="12">The sequence shown here is derived from an EMBL/GenBank/DDBJ whole genome shotgun (WGS) entry which is preliminary data.</text>
</comment>
<keyword evidence="5 8" id="KW-0689">Ribosomal protein</keyword>
<dbReference type="EMBL" id="JANJOU010000001">
    <property type="protein sequence ID" value="MCR0980994.1"/>
    <property type="molecule type" value="Genomic_DNA"/>
</dbReference>
<gene>
    <name evidence="8 12" type="primary">rpsE</name>
    <name evidence="12" type="ORF">NRP21_02910</name>
</gene>
<evidence type="ECO:0000256" key="4">
    <source>
        <dbReference type="ARBA" id="ARBA00022884"/>
    </source>
</evidence>
<dbReference type="PROSITE" id="PS00585">
    <property type="entry name" value="RIBOSOMAL_S5"/>
    <property type="match status" value="1"/>
</dbReference>
<comment type="similarity">
    <text evidence="2 8 9">Belongs to the universal ribosomal protein uS5 family.</text>
</comment>
<evidence type="ECO:0000256" key="9">
    <source>
        <dbReference type="RuleBase" id="RU003823"/>
    </source>
</evidence>
<reference evidence="12 13" key="1">
    <citation type="submission" date="2022-06" db="EMBL/GenBank/DDBJ databases">
        <title>Roseomonas CN29.</title>
        <authorList>
            <person name="Cheng Y."/>
            <person name="He X."/>
        </authorList>
    </citation>
    <scope>NUCLEOTIDE SEQUENCE [LARGE SCALE GENOMIC DNA]</scope>
    <source>
        <strain evidence="12 13">CN29</strain>
    </source>
</reference>
<dbReference type="GO" id="GO:0005840">
    <property type="term" value="C:ribosome"/>
    <property type="evidence" value="ECO:0007669"/>
    <property type="project" value="UniProtKB-KW"/>
</dbReference>
<dbReference type="InterPro" id="IPR020568">
    <property type="entry name" value="Ribosomal_Su5_D2-typ_SF"/>
</dbReference>
<accession>A0ABT1WZU0</accession>
<dbReference type="Proteomes" id="UP001524642">
    <property type="component" value="Unassembled WGS sequence"/>
</dbReference>
<evidence type="ECO:0000313" key="13">
    <source>
        <dbReference type="Proteomes" id="UP001524642"/>
    </source>
</evidence>
<keyword evidence="3 8" id="KW-0699">rRNA-binding</keyword>
<dbReference type="HAMAP" id="MF_01307_B">
    <property type="entry name" value="Ribosomal_uS5_B"/>
    <property type="match status" value="1"/>
</dbReference>
<feature type="compositionally biased region" description="Basic and acidic residues" evidence="10">
    <location>
        <begin position="19"/>
        <end position="40"/>
    </location>
</feature>
<dbReference type="PROSITE" id="PS50881">
    <property type="entry name" value="S5_DSRBD"/>
    <property type="match status" value="1"/>
</dbReference>
<name>A0ABT1WZU0_9PROT</name>
<feature type="domain" description="S5 DRBM" evidence="11">
    <location>
        <begin position="43"/>
        <end position="106"/>
    </location>
</feature>
<dbReference type="Pfam" id="PF00333">
    <property type="entry name" value="Ribosomal_S5"/>
    <property type="match status" value="1"/>
</dbReference>
<evidence type="ECO:0000313" key="12">
    <source>
        <dbReference type="EMBL" id="MCR0980994.1"/>
    </source>
</evidence>
<evidence type="ECO:0000256" key="6">
    <source>
        <dbReference type="ARBA" id="ARBA00023274"/>
    </source>
</evidence>
<comment type="subunit">
    <text evidence="8">Part of the 30S ribosomal subunit. Contacts proteins S4 and S8.</text>
</comment>
<evidence type="ECO:0000259" key="11">
    <source>
        <dbReference type="PROSITE" id="PS50881"/>
    </source>
</evidence>
<sequence length="215" mass="22923">MAYAPRSNAPRSGGEGGEGGDRRRGRRRDDNREQRQDREQDEFKDKLVTINRVAKVVKGGRRFSFAALVVVGDEKGRVGWGAGKAREVPEAIRKATERAKRGLIRVPMREGRTLHHDVIGEFGAGRVILRAAPAGTGIIAGGPMRAVFEVLGMGDVVAKCTGTTNPHNMVKATFAGLARCTSPRAVAARRGKKVADLLPNPPRGGAEPATEAAGV</sequence>
<dbReference type="SUPFAM" id="SSF54211">
    <property type="entry name" value="Ribosomal protein S5 domain 2-like"/>
    <property type="match status" value="1"/>
</dbReference>
<proteinExistence type="inferred from homology"/>
<feature type="region of interest" description="Disordered" evidence="10">
    <location>
        <begin position="1"/>
        <end position="40"/>
    </location>
</feature>
<dbReference type="NCBIfam" id="TIGR01021">
    <property type="entry name" value="rpsE_bact"/>
    <property type="match status" value="1"/>
</dbReference>
<keyword evidence="6 8" id="KW-0687">Ribonucleoprotein</keyword>
<comment type="function">
    <text evidence="8">With S4 and S12 plays an important role in translational accuracy.</text>
</comment>
<evidence type="ECO:0000256" key="7">
    <source>
        <dbReference type="ARBA" id="ARBA00035255"/>
    </source>
</evidence>
<evidence type="ECO:0000256" key="8">
    <source>
        <dbReference type="HAMAP-Rule" id="MF_01307"/>
    </source>
</evidence>
<dbReference type="InterPro" id="IPR013810">
    <property type="entry name" value="Ribosomal_uS5_N"/>
</dbReference>
<dbReference type="InterPro" id="IPR005712">
    <property type="entry name" value="Ribosomal_uS5_bac-type"/>
</dbReference>
<dbReference type="RefSeq" id="WP_257714650.1">
    <property type="nucleotide sequence ID" value="NZ_JANJOU010000001.1"/>
</dbReference>
<keyword evidence="13" id="KW-1185">Reference proteome</keyword>
<keyword evidence="4 8" id="KW-0694">RNA-binding</keyword>
<dbReference type="InterPro" id="IPR018192">
    <property type="entry name" value="Ribosomal_uS5_N_CS"/>
</dbReference>
<evidence type="ECO:0000256" key="10">
    <source>
        <dbReference type="SAM" id="MobiDB-lite"/>
    </source>
</evidence>
<protein>
    <recommendedName>
        <fullName evidence="7 8">Small ribosomal subunit protein uS5</fullName>
    </recommendedName>
</protein>
<dbReference type="InterPro" id="IPR005324">
    <property type="entry name" value="Ribosomal_uS5_C"/>
</dbReference>
<dbReference type="Gene3D" id="3.30.160.20">
    <property type="match status" value="1"/>
</dbReference>
<comment type="function">
    <text evidence="1 8">Located at the back of the 30S subunit body where it stabilizes the conformation of the head with respect to the body.</text>
</comment>
<dbReference type="PANTHER" id="PTHR48277:SF1">
    <property type="entry name" value="MITOCHONDRIAL RIBOSOMAL PROTEIN S5"/>
    <property type="match status" value="1"/>
</dbReference>
<evidence type="ECO:0000256" key="1">
    <source>
        <dbReference type="ARBA" id="ARBA00003093"/>
    </source>
</evidence>